<organism evidence="3 4">
    <name type="scientific">Yarrowia lipolytica</name>
    <name type="common">Candida lipolytica</name>
    <dbReference type="NCBI Taxonomy" id="4952"/>
    <lineage>
        <taxon>Eukaryota</taxon>
        <taxon>Fungi</taxon>
        <taxon>Dikarya</taxon>
        <taxon>Ascomycota</taxon>
        <taxon>Saccharomycotina</taxon>
        <taxon>Dipodascomycetes</taxon>
        <taxon>Dipodascales</taxon>
        <taxon>Dipodascales incertae sedis</taxon>
        <taxon>Yarrowia</taxon>
    </lineage>
</organism>
<keyword evidence="2" id="KW-1133">Transmembrane helix</keyword>
<dbReference type="VEuPathDB" id="FungiDB:YALI1_F07762g"/>
<dbReference type="EMBL" id="CP017558">
    <property type="protein sequence ID" value="AOW06687.1"/>
    <property type="molecule type" value="Genomic_DNA"/>
</dbReference>
<evidence type="ECO:0000256" key="1">
    <source>
        <dbReference type="SAM" id="MobiDB-lite"/>
    </source>
</evidence>
<evidence type="ECO:0000313" key="4">
    <source>
        <dbReference type="Proteomes" id="UP000182444"/>
    </source>
</evidence>
<feature type="region of interest" description="Disordered" evidence="1">
    <location>
        <begin position="194"/>
        <end position="256"/>
    </location>
</feature>
<proteinExistence type="predicted"/>
<evidence type="ECO:0000256" key="2">
    <source>
        <dbReference type="SAM" id="Phobius"/>
    </source>
</evidence>
<dbReference type="GeneID" id="94583859"/>
<dbReference type="Proteomes" id="UP000182444">
    <property type="component" value="Chromosome 1F"/>
</dbReference>
<evidence type="ECO:0000313" key="3">
    <source>
        <dbReference type="EMBL" id="AOW06687.1"/>
    </source>
</evidence>
<feature type="transmembrane region" description="Helical" evidence="2">
    <location>
        <begin position="30"/>
        <end position="49"/>
    </location>
</feature>
<sequence>MELRQVSDRSDCGPKCQSIRYCMRVRIARLFRSVFFGGLFLAVLFRRSFVSQSLVNLVNLKHLTRPRSNTVGSCTSASTLYRTSTVLADGLAVTYLFWSSNRLRRLVGPIQLYICLHMSAKNGSKELCFSLNRRCTICAAAGTDSTVRIGASIDSTGQSHCLSSVYCLLAKVSCHSGTDRLFVRSRLLTKTWQRHRSGERAPHRRFAATQTPPPLSRACPKDAHWGAPATRPQQHRSRNVSHSQSQRAAATCVLHP</sequence>
<keyword evidence="2" id="KW-0812">Transmembrane</keyword>
<accession>A0A1D8NM33</accession>
<dbReference type="RefSeq" id="XP_068139369.1">
    <property type="nucleotide sequence ID" value="XM_068283268.1"/>
</dbReference>
<keyword evidence="2" id="KW-0472">Membrane</keyword>
<gene>
    <name evidence="3" type="ORF">YALI1_F07762g</name>
</gene>
<protein>
    <submittedName>
        <fullName evidence="3">Uncharacterized protein</fullName>
    </submittedName>
</protein>
<dbReference type="AlphaFoldDB" id="A0A1D8NM33"/>
<name>A0A1D8NM33_YARLL</name>
<reference evidence="3 4" key="1">
    <citation type="journal article" date="2016" name="PLoS ONE">
        <title>Sequence Assembly of Yarrowia lipolytica Strain W29/CLIB89 Shows Transposable Element Diversity.</title>
        <authorList>
            <person name="Magnan C."/>
            <person name="Yu J."/>
            <person name="Chang I."/>
            <person name="Jahn E."/>
            <person name="Kanomata Y."/>
            <person name="Wu J."/>
            <person name="Zeller M."/>
            <person name="Oakes M."/>
            <person name="Baldi P."/>
            <person name="Sandmeyer S."/>
        </authorList>
    </citation>
    <scope>NUCLEOTIDE SEQUENCE [LARGE SCALE GENOMIC DNA]</scope>
    <source>
        <strain evidence="4">CLIB89(W29)</strain>
    </source>
</reference>